<proteinExistence type="inferred from homology"/>
<dbReference type="AlphaFoldDB" id="A0A7X9RZB3"/>
<dbReference type="Gene3D" id="3.10.50.40">
    <property type="match status" value="1"/>
</dbReference>
<keyword evidence="6" id="KW-0732">Signal</keyword>
<dbReference type="EMBL" id="JABANE010000101">
    <property type="protein sequence ID" value="NME71505.1"/>
    <property type="molecule type" value="Genomic_DNA"/>
</dbReference>
<accession>A0A7X9RZB3</accession>
<evidence type="ECO:0000313" key="8">
    <source>
        <dbReference type="EMBL" id="NME71505.1"/>
    </source>
</evidence>
<dbReference type="PANTHER" id="PTHR10516:SF443">
    <property type="entry name" value="FK506-BINDING PROTEIN 59-RELATED"/>
    <property type="match status" value="1"/>
</dbReference>
<dbReference type="PROSITE" id="PS51257">
    <property type="entry name" value="PROKAR_LIPOPROTEIN"/>
    <property type="match status" value="1"/>
</dbReference>
<dbReference type="GO" id="GO:0005737">
    <property type="term" value="C:cytoplasm"/>
    <property type="evidence" value="ECO:0007669"/>
    <property type="project" value="TreeGrafter"/>
</dbReference>
<evidence type="ECO:0000256" key="4">
    <source>
        <dbReference type="PROSITE-ProRule" id="PRU00277"/>
    </source>
</evidence>
<dbReference type="Pfam" id="PF00254">
    <property type="entry name" value="FKBP_C"/>
    <property type="match status" value="1"/>
</dbReference>
<dbReference type="PROSITE" id="PS50059">
    <property type="entry name" value="FKBP_PPIASE"/>
    <property type="match status" value="1"/>
</dbReference>
<evidence type="ECO:0000259" key="7">
    <source>
        <dbReference type="PROSITE" id="PS50059"/>
    </source>
</evidence>
<dbReference type="Proteomes" id="UP000576082">
    <property type="component" value="Unassembled WGS sequence"/>
</dbReference>
<dbReference type="EC" id="5.2.1.8" evidence="5"/>
<gene>
    <name evidence="8" type="ORF">HHU12_26295</name>
</gene>
<evidence type="ECO:0000256" key="3">
    <source>
        <dbReference type="ARBA" id="ARBA00023235"/>
    </source>
</evidence>
<keyword evidence="3 4" id="KW-0413">Isomerase</keyword>
<sequence>MQYRIRHYLLLLSTLFVGFSCSNTSSINAEIDFDAAEDNLIREYIIAGPPYFSADSHEEADEKYNTSGVFLSSITPEDEIMTDRNISLGDSMHVTYTGWVLHGDIFDSNRLSDTPFPVVLGKSSVIEGWNIALRNLHEKQEARVIIPSRLGYGASGTGSIPPNATLVFDIKVDSLWTVDEQ</sequence>
<dbReference type="PANTHER" id="PTHR10516">
    <property type="entry name" value="PEPTIDYL-PROLYL CIS-TRANS ISOMERASE"/>
    <property type="match status" value="1"/>
</dbReference>
<dbReference type="InterPro" id="IPR001179">
    <property type="entry name" value="PPIase_FKBP_dom"/>
</dbReference>
<comment type="caution">
    <text evidence="8">The sequence shown here is derived from an EMBL/GenBank/DDBJ whole genome shotgun (WGS) entry which is preliminary data.</text>
</comment>
<evidence type="ECO:0000256" key="1">
    <source>
        <dbReference type="ARBA" id="ARBA00000971"/>
    </source>
</evidence>
<organism evidence="8 9">
    <name type="scientific">Flammeovirga aprica JL-4</name>
    <dbReference type="NCBI Taxonomy" id="694437"/>
    <lineage>
        <taxon>Bacteria</taxon>
        <taxon>Pseudomonadati</taxon>
        <taxon>Bacteroidota</taxon>
        <taxon>Cytophagia</taxon>
        <taxon>Cytophagales</taxon>
        <taxon>Flammeovirgaceae</taxon>
        <taxon>Flammeovirga</taxon>
    </lineage>
</organism>
<evidence type="ECO:0000256" key="2">
    <source>
        <dbReference type="ARBA" id="ARBA00023110"/>
    </source>
</evidence>
<feature type="chain" id="PRO_5030879588" description="Peptidyl-prolyl cis-trans isomerase" evidence="6">
    <location>
        <begin position="30"/>
        <end position="181"/>
    </location>
</feature>
<dbReference type="InterPro" id="IPR050689">
    <property type="entry name" value="FKBP-type_PPIase"/>
</dbReference>
<comment type="catalytic activity">
    <reaction evidence="1 4 5">
        <text>[protein]-peptidylproline (omega=180) = [protein]-peptidylproline (omega=0)</text>
        <dbReference type="Rhea" id="RHEA:16237"/>
        <dbReference type="Rhea" id="RHEA-COMP:10747"/>
        <dbReference type="Rhea" id="RHEA-COMP:10748"/>
        <dbReference type="ChEBI" id="CHEBI:83833"/>
        <dbReference type="ChEBI" id="CHEBI:83834"/>
        <dbReference type="EC" id="5.2.1.8"/>
    </reaction>
</comment>
<dbReference type="SUPFAM" id="SSF54534">
    <property type="entry name" value="FKBP-like"/>
    <property type="match status" value="1"/>
</dbReference>
<keyword evidence="9" id="KW-1185">Reference proteome</keyword>
<dbReference type="GO" id="GO:0003755">
    <property type="term" value="F:peptidyl-prolyl cis-trans isomerase activity"/>
    <property type="evidence" value="ECO:0007669"/>
    <property type="project" value="UniProtKB-UniRule"/>
</dbReference>
<keyword evidence="2 4" id="KW-0697">Rotamase</keyword>
<dbReference type="InterPro" id="IPR046357">
    <property type="entry name" value="PPIase_dom_sf"/>
</dbReference>
<evidence type="ECO:0000313" key="9">
    <source>
        <dbReference type="Proteomes" id="UP000576082"/>
    </source>
</evidence>
<feature type="signal peptide" evidence="6">
    <location>
        <begin position="1"/>
        <end position="29"/>
    </location>
</feature>
<feature type="domain" description="PPIase FKBP-type" evidence="7">
    <location>
        <begin position="89"/>
        <end position="176"/>
    </location>
</feature>
<dbReference type="RefSeq" id="WP_169659721.1">
    <property type="nucleotide sequence ID" value="NZ_JABANE010000101.1"/>
</dbReference>
<protein>
    <recommendedName>
        <fullName evidence="5">Peptidyl-prolyl cis-trans isomerase</fullName>
        <ecNumber evidence="5">5.2.1.8</ecNumber>
    </recommendedName>
</protein>
<evidence type="ECO:0000256" key="5">
    <source>
        <dbReference type="RuleBase" id="RU003915"/>
    </source>
</evidence>
<comment type="similarity">
    <text evidence="5">Belongs to the FKBP-type PPIase family.</text>
</comment>
<name>A0A7X9RZB3_9BACT</name>
<reference evidence="8 9" key="1">
    <citation type="submission" date="2020-04" db="EMBL/GenBank/DDBJ databases">
        <title>Flammeovirga sp. SR4, a novel species isolated from seawater.</title>
        <authorList>
            <person name="Wang X."/>
        </authorList>
    </citation>
    <scope>NUCLEOTIDE SEQUENCE [LARGE SCALE GENOMIC DNA]</scope>
    <source>
        <strain evidence="8 9">ATCC 23126</strain>
    </source>
</reference>
<evidence type="ECO:0000256" key="6">
    <source>
        <dbReference type="SAM" id="SignalP"/>
    </source>
</evidence>